<dbReference type="InterPro" id="IPR055430">
    <property type="entry name" value="HAT_Syf1_CNRKL1_C"/>
</dbReference>
<dbReference type="PANTHER" id="PTHR11246:SF3">
    <property type="entry name" value="CROOKED NECK-LIKE PROTEIN 1"/>
    <property type="match status" value="1"/>
</dbReference>
<keyword evidence="6" id="KW-0677">Repeat</keyword>
<comment type="subunit">
    <text evidence="3">Associated with the spliceosome.</text>
</comment>
<evidence type="ECO:0000256" key="8">
    <source>
        <dbReference type="ARBA" id="ARBA00023242"/>
    </source>
</evidence>
<proteinExistence type="inferred from homology"/>
<dbReference type="GO" id="GO:0000974">
    <property type="term" value="C:Prp19 complex"/>
    <property type="evidence" value="ECO:0007669"/>
    <property type="project" value="TreeGrafter"/>
</dbReference>
<protein>
    <recommendedName>
        <fullName evidence="11">Pre-mRNA-splicing factor Syf1/CRNKL1-like C-terminal HAT-repeats domain-containing protein</fullName>
    </recommendedName>
</protein>
<dbReference type="GO" id="GO:0000245">
    <property type="term" value="P:spliceosomal complex assembly"/>
    <property type="evidence" value="ECO:0007669"/>
    <property type="project" value="TreeGrafter"/>
</dbReference>
<dbReference type="GO" id="GO:0071011">
    <property type="term" value="C:precatalytic spliceosome"/>
    <property type="evidence" value="ECO:0007669"/>
    <property type="project" value="TreeGrafter"/>
</dbReference>
<keyword evidence="4" id="KW-0507">mRNA processing</keyword>
<organism evidence="12 13">
    <name type="scientific">Ophiocordyceps australis</name>
    <dbReference type="NCBI Taxonomy" id="1399860"/>
    <lineage>
        <taxon>Eukaryota</taxon>
        <taxon>Fungi</taxon>
        <taxon>Dikarya</taxon>
        <taxon>Ascomycota</taxon>
        <taxon>Pezizomycotina</taxon>
        <taxon>Sordariomycetes</taxon>
        <taxon>Hypocreomycetidae</taxon>
        <taxon>Hypocreales</taxon>
        <taxon>Ophiocordycipitaceae</taxon>
        <taxon>Ophiocordyceps</taxon>
    </lineage>
</organism>
<dbReference type="InterPro" id="IPR003107">
    <property type="entry name" value="HAT"/>
</dbReference>
<dbReference type="Pfam" id="PF23231">
    <property type="entry name" value="HAT_Syf1_CNRKL1_C"/>
    <property type="match status" value="1"/>
</dbReference>
<keyword evidence="7" id="KW-0508">mRNA splicing</keyword>
<feature type="compositionally biased region" description="Acidic residues" evidence="10">
    <location>
        <begin position="152"/>
        <end position="163"/>
    </location>
</feature>
<evidence type="ECO:0000313" key="12">
    <source>
        <dbReference type="EMBL" id="PHH71980.1"/>
    </source>
</evidence>
<dbReference type="InterPro" id="IPR011990">
    <property type="entry name" value="TPR-like_helical_dom_sf"/>
</dbReference>
<dbReference type="PANTHER" id="PTHR11246">
    <property type="entry name" value="PRE-MRNA SPLICING FACTOR"/>
    <property type="match status" value="1"/>
</dbReference>
<dbReference type="AlphaFoldDB" id="A0A2C5YWS1"/>
<dbReference type="FunFam" id="1.25.40.10:FF:000306">
    <property type="entry name" value="Cell cycle control protein cwf4"/>
    <property type="match status" value="1"/>
</dbReference>
<comment type="function">
    <text evidence="9">Involved in pre-mRNA splicing and cell cycle progression. Required for the spliceosome assembly and initiation of the DNA replication.</text>
</comment>
<evidence type="ECO:0000256" key="9">
    <source>
        <dbReference type="ARBA" id="ARBA00037040"/>
    </source>
</evidence>
<evidence type="ECO:0000256" key="3">
    <source>
        <dbReference type="ARBA" id="ARBA00011524"/>
    </source>
</evidence>
<feature type="domain" description="Pre-mRNA-splicing factor Syf1/CRNKL1-like C-terminal HAT-repeats" evidence="11">
    <location>
        <begin position="3"/>
        <end position="114"/>
    </location>
</feature>
<dbReference type="GO" id="GO:0071007">
    <property type="term" value="C:U2-type catalytic step 2 spliceosome"/>
    <property type="evidence" value="ECO:0007669"/>
    <property type="project" value="TreeGrafter"/>
</dbReference>
<name>A0A2C5YWS1_9HYPO</name>
<dbReference type="InterPro" id="IPR045075">
    <property type="entry name" value="Syf1-like"/>
</dbReference>
<feature type="compositionally biased region" description="Basic and acidic residues" evidence="10">
    <location>
        <begin position="164"/>
        <end position="177"/>
    </location>
</feature>
<evidence type="ECO:0000313" key="13">
    <source>
        <dbReference type="Proteomes" id="UP000224854"/>
    </source>
</evidence>
<dbReference type="SUPFAM" id="SSF48452">
    <property type="entry name" value="TPR-like"/>
    <property type="match status" value="1"/>
</dbReference>
<evidence type="ECO:0000256" key="7">
    <source>
        <dbReference type="ARBA" id="ARBA00023187"/>
    </source>
</evidence>
<feature type="region of interest" description="Disordered" evidence="10">
    <location>
        <begin position="148"/>
        <end position="177"/>
    </location>
</feature>
<dbReference type="OrthoDB" id="541719at2759"/>
<keyword evidence="13" id="KW-1185">Reference proteome</keyword>
<evidence type="ECO:0000256" key="10">
    <source>
        <dbReference type="SAM" id="MobiDB-lite"/>
    </source>
</evidence>
<comment type="similarity">
    <text evidence="2">Belongs to the crooked-neck family.</text>
</comment>
<evidence type="ECO:0000256" key="6">
    <source>
        <dbReference type="ARBA" id="ARBA00022737"/>
    </source>
</evidence>
<gene>
    <name evidence="12" type="ORF">CDD82_6227</name>
</gene>
<keyword evidence="8" id="KW-0539">Nucleus</keyword>
<evidence type="ECO:0000256" key="2">
    <source>
        <dbReference type="ARBA" id="ARBA00008644"/>
    </source>
</evidence>
<evidence type="ECO:0000256" key="1">
    <source>
        <dbReference type="ARBA" id="ARBA00004123"/>
    </source>
</evidence>
<evidence type="ECO:0000256" key="5">
    <source>
        <dbReference type="ARBA" id="ARBA00022728"/>
    </source>
</evidence>
<evidence type="ECO:0000259" key="11">
    <source>
        <dbReference type="Pfam" id="PF23231"/>
    </source>
</evidence>
<dbReference type="SMART" id="SM00386">
    <property type="entry name" value="HAT"/>
    <property type="match status" value="5"/>
</dbReference>
<comment type="caution">
    <text evidence="12">The sequence shown here is derived from an EMBL/GenBank/DDBJ whole genome shotgun (WGS) entry which is preliminary data.</text>
</comment>
<sequence length="282" mass="32732">MAAHLEVRQGDVAAARKLLGRAIGMCPKDKLFTAYLDLERKLFDFDRCRKLHQKHIEFNPANSQAWIRFAQLEHALDDVDRARAIFELAVAQPQLDMPELLWKAYIDFEDDEGQYQRTRALYERLLEKTQHVKVWISYAHFEINIAEPHQQDDDDDDDDDDNDNNSHQDELPVSDDAKARARAIFQRAHDGFRARDAPDERAQLLSAWLAFEKTHGCAADIDAVQRQMPRRTRRRRQRSDDSWEEYIDYVFPADHDDQARGLANLMAKAQQWKQTGGGLSAS</sequence>
<evidence type="ECO:0000256" key="4">
    <source>
        <dbReference type="ARBA" id="ARBA00022664"/>
    </source>
</evidence>
<comment type="subcellular location">
    <subcellularLocation>
        <location evidence="1">Nucleus</location>
    </subcellularLocation>
</comment>
<dbReference type="Gene3D" id="1.25.40.10">
    <property type="entry name" value="Tetratricopeptide repeat domain"/>
    <property type="match status" value="2"/>
</dbReference>
<dbReference type="Proteomes" id="UP000224854">
    <property type="component" value="Unassembled WGS sequence"/>
</dbReference>
<dbReference type="EMBL" id="NJEU01000624">
    <property type="protein sequence ID" value="PHH71980.1"/>
    <property type="molecule type" value="Genomic_DNA"/>
</dbReference>
<dbReference type="GO" id="GO:0071014">
    <property type="term" value="C:post-mRNA release spliceosomal complex"/>
    <property type="evidence" value="ECO:0007669"/>
    <property type="project" value="TreeGrafter"/>
</dbReference>
<keyword evidence="5" id="KW-0747">Spliceosome</keyword>
<accession>A0A2C5YWS1</accession>
<reference evidence="12 13" key="1">
    <citation type="submission" date="2017-06" db="EMBL/GenBank/DDBJ databases">
        <title>Ant-infecting Ophiocordyceps genomes reveal a high diversity of potential behavioral manipulation genes and a possible major role for enterotoxins.</title>
        <authorList>
            <person name="De Bekker C."/>
            <person name="Evans H.C."/>
            <person name="Brachmann A."/>
            <person name="Hughes D.P."/>
        </authorList>
    </citation>
    <scope>NUCLEOTIDE SEQUENCE [LARGE SCALE GENOMIC DNA]</scope>
    <source>
        <strain evidence="12 13">1348a</strain>
    </source>
</reference>